<evidence type="ECO:0000313" key="1">
    <source>
        <dbReference type="EMBL" id="NJQ02858.1"/>
    </source>
</evidence>
<dbReference type="EMBL" id="JAATEN010000018">
    <property type="protein sequence ID" value="NJQ02858.1"/>
    <property type="molecule type" value="Genomic_DNA"/>
</dbReference>
<sequence>MELAFLTPVAQRPGPWASVFFDTSRVSQSALKEQELAAREAAGELAAQGADEATCRTLREALAELPRSGAPGRALFATGGDVVLDLPLGEPPQSGLPTVSWSPVPRLLPLLEHRSENPRCLVAAIDRRGADFELHDDYGHEDAGHREGRQWPMHRTKSGADWSVGHFEFAVEDTWEHNAGVIADALAEAWEETGAQLLVLAGDVRERRAVHDRLAPPLKSAAVETEFGGRAAGARRERLDEAVDEAREHYTRRRAAELTDRFRSRRAQVPGDVAHDAAEGVPALVEAAREHRIDSLVIRPDGPDVHREVYVGREPDQIAVRHTDIPYLGDTEPVAVRADDALLRAAAATGAEALLLRRPEDVGDDLPAGGLGALLRWPGAPGERLEESL</sequence>
<dbReference type="Pfam" id="PF18844">
    <property type="entry name" value="baeRF_family2"/>
    <property type="match status" value="1"/>
</dbReference>
<dbReference type="RefSeq" id="WP_168103487.1">
    <property type="nucleotide sequence ID" value="NZ_JAATEN010000018.1"/>
</dbReference>
<name>A0ABX1C0E2_9ACTN</name>
<dbReference type="InterPro" id="IPR040701">
    <property type="entry name" value="Bact_RF_family2"/>
</dbReference>
<gene>
    <name evidence="1" type="ORF">HCK00_20520</name>
</gene>
<proteinExistence type="predicted"/>
<reference evidence="1 2" key="1">
    <citation type="submission" date="2020-03" db="EMBL/GenBank/DDBJ databases">
        <title>WGS of actinomycetes isolated from Thailand.</title>
        <authorList>
            <person name="Thawai C."/>
        </authorList>
    </citation>
    <scope>NUCLEOTIDE SEQUENCE [LARGE SCALE GENOMIC DNA]</scope>
    <source>
        <strain evidence="1 2">PLAI 1-29</strain>
    </source>
</reference>
<dbReference type="Proteomes" id="UP000695264">
    <property type="component" value="Unassembled WGS sequence"/>
</dbReference>
<protein>
    <recommendedName>
        <fullName evidence="3">Peptide chain release factor 1</fullName>
    </recommendedName>
</protein>
<accession>A0ABX1C0E2</accession>
<evidence type="ECO:0000313" key="2">
    <source>
        <dbReference type="Proteomes" id="UP000695264"/>
    </source>
</evidence>
<comment type="caution">
    <text evidence="1">The sequence shown here is derived from an EMBL/GenBank/DDBJ whole genome shotgun (WGS) entry which is preliminary data.</text>
</comment>
<organism evidence="1 2">
    <name type="scientific">Streptomyces zingiberis</name>
    <dbReference type="NCBI Taxonomy" id="2053010"/>
    <lineage>
        <taxon>Bacteria</taxon>
        <taxon>Bacillati</taxon>
        <taxon>Actinomycetota</taxon>
        <taxon>Actinomycetes</taxon>
        <taxon>Kitasatosporales</taxon>
        <taxon>Streptomycetaceae</taxon>
        <taxon>Streptomyces</taxon>
    </lineage>
</organism>
<keyword evidence="2" id="KW-1185">Reference proteome</keyword>
<evidence type="ECO:0008006" key="3">
    <source>
        <dbReference type="Google" id="ProtNLM"/>
    </source>
</evidence>